<gene>
    <name evidence="1" type="ORF">FYJ34_10955</name>
</gene>
<evidence type="ECO:0000313" key="2">
    <source>
        <dbReference type="Proteomes" id="UP000434409"/>
    </source>
</evidence>
<dbReference type="Proteomes" id="UP000434409">
    <property type="component" value="Unassembled WGS sequence"/>
</dbReference>
<dbReference type="RefSeq" id="WP_154478592.1">
    <property type="nucleotide sequence ID" value="NZ_VULY01000018.1"/>
</dbReference>
<accession>A0A6N7V6D6</accession>
<proteinExistence type="predicted"/>
<dbReference type="AlphaFoldDB" id="A0A6N7V6D6"/>
<dbReference type="EMBL" id="VULY01000018">
    <property type="protein sequence ID" value="MSR94762.1"/>
    <property type="molecule type" value="Genomic_DNA"/>
</dbReference>
<reference evidence="1 2" key="1">
    <citation type="submission" date="2019-08" db="EMBL/GenBank/DDBJ databases">
        <title>In-depth cultivation of the pig gut microbiome towards novel bacterial diversity and tailored functional studies.</title>
        <authorList>
            <person name="Wylensek D."/>
            <person name="Hitch T.C.A."/>
            <person name="Clavel T."/>
        </authorList>
    </citation>
    <scope>NUCLEOTIDE SEQUENCE [LARGE SCALE GENOMIC DNA]</scope>
    <source>
        <strain evidence="1 2">68-1-5</strain>
    </source>
</reference>
<dbReference type="InterPro" id="IPR047735">
    <property type="entry name" value="GrdX-like"/>
</dbReference>
<keyword evidence="2" id="KW-1185">Reference proteome</keyword>
<dbReference type="NCBIfam" id="NF038093">
    <property type="entry name" value="GrdX"/>
    <property type="match status" value="1"/>
</dbReference>
<organism evidence="1 2">
    <name type="scientific">Suipraeoptans intestinalis</name>
    <dbReference type="NCBI Taxonomy" id="2606628"/>
    <lineage>
        <taxon>Bacteria</taxon>
        <taxon>Bacillati</taxon>
        <taxon>Bacillota</taxon>
        <taxon>Clostridia</taxon>
        <taxon>Lachnospirales</taxon>
        <taxon>Lachnospiraceae</taxon>
        <taxon>Suipraeoptans</taxon>
    </lineage>
</organism>
<sequence>MAKEDYIIVTNNPMVYQKYDGQRKMIYAETSYEGLLQQVRDKVHEGHHLLSHPLSGSVKPNETPYKSVMISARPGSLSQESLRMIESAIEACKKFAFRTETYDEAVHRDFQWVDLNLIESGMESADLM</sequence>
<protein>
    <submittedName>
        <fullName evidence="1">GrdX protein</fullName>
    </submittedName>
</protein>
<evidence type="ECO:0000313" key="1">
    <source>
        <dbReference type="EMBL" id="MSR94762.1"/>
    </source>
</evidence>
<comment type="caution">
    <text evidence="1">The sequence shown here is derived from an EMBL/GenBank/DDBJ whole genome shotgun (WGS) entry which is preliminary data.</text>
</comment>
<name>A0A6N7V6D6_9FIRM</name>